<keyword evidence="6" id="KW-0325">Glycoprotein</keyword>
<evidence type="ECO:0000256" key="4">
    <source>
        <dbReference type="ARBA" id="ARBA00022900"/>
    </source>
</evidence>
<dbReference type="GO" id="GO:0005615">
    <property type="term" value="C:extracellular space"/>
    <property type="evidence" value="ECO:0007669"/>
    <property type="project" value="InterPro"/>
</dbReference>
<keyword evidence="4" id="KW-0722">Serine protease inhibitor</keyword>
<dbReference type="FunFam" id="2.60.40.1930:FF:000001">
    <property type="entry name" value="CD109 isoform 3"/>
    <property type="match status" value="1"/>
</dbReference>
<keyword evidence="2" id="KW-0646">Protease inhibitor</keyword>
<accession>A0A3Q2EBV8</accession>
<dbReference type="InterPro" id="IPR011625">
    <property type="entry name" value="A2M_N_BRD"/>
</dbReference>
<reference evidence="8" key="1">
    <citation type="submission" date="2025-08" db="UniProtKB">
        <authorList>
            <consortium name="Ensembl"/>
        </authorList>
    </citation>
    <scope>IDENTIFICATION</scope>
</reference>
<dbReference type="InterPro" id="IPR014756">
    <property type="entry name" value="Ig_E-set"/>
</dbReference>
<comment type="similarity">
    <text evidence="1">Belongs to the protease inhibitor I39 (alpha-2-macroglobulin) family.</text>
</comment>
<evidence type="ECO:0000256" key="1">
    <source>
        <dbReference type="ARBA" id="ARBA00010952"/>
    </source>
</evidence>
<dbReference type="Gene3D" id="1.50.10.20">
    <property type="match status" value="1"/>
</dbReference>
<dbReference type="SMART" id="SM01359">
    <property type="entry name" value="A2M_N_2"/>
    <property type="match status" value="1"/>
</dbReference>
<keyword evidence="3" id="KW-0732">Signal</keyword>
<dbReference type="Pfam" id="PF01835">
    <property type="entry name" value="MG2"/>
    <property type="match status" value="1"/>
</dbReference>
<dbReference type="GO" id="GO:0007399">
    <property type="term" value="P:nervous system development"/>
    <property type="evidence" value="ECO:0007669"/>
    <property type="project" value="UniProtKB-ARBA"/>
</dbReference>
<evidence type="ECO:0000259" key="7">
    <source>
        <dbReference type="SMART" id="SM01359"/>
    </source>
</evidence>
<dbReference type="PANTHER" id="PTHR11412:SF150">
    <property type="entry name" value="ALPHA-2-MACROGLOBULIN-RELATED"/>
    <property type="match status" value="1"/>
</dbReference>
<dbReference type="SUPFAM" id="SSF81296">
    <property type="entry name" value="E set domains"/>
    <property type="match status" value="1"/>
</dbReference>
<dbReference type="GO" id="GO:0004867">
    <property type="term" value="F:serine-type endopeptidase inhibitor activity"/>
    <property type="evidence" value="ECO:0007669"/>
    <property type="project" value="UniProtKB-KW"/>
</dbReference>
<evidence type="ECO:0000256" key="3">
    <source>
        <dbReference type="ARBA" id="ARBA00022729"/>
    </source>
</evidence>
<evidence type="ECO:0000313" key="8">
    <source>
        <dbReference type="Ensembl" id="ENSCVAP00000029948.1"/>
    </source>
</evidence>
<dbReference type="InterPro" id="IPR013783">
    <property type="entry name" value="Ig-like_fold"/>
</dbReference>
<dbReference type="PROSITE" id="PS00477">
    <property type="entry name" value="ALPHA_2_MACROGLOBULIN"/>
    <property type="match status" value="1"/>
</dbReference>
<dbReference type="Gene3D" id="2.60.40.1930">
    <property type="match status" value="2"/>
</dbReference>
<evidence type="ECO:0000313" key="9">
    <source>
        <dbReference type="Proteomes" id="UP000265020"/>
    </source>
</evidence>
<dbReference type="Gene3D" id="6.20.50.160">
    <property type="match status" value="1"/>
</dbReference>
<dbReference type="GeneTree" id="ENSGT00940000162996"/>
<keyword evidence="9" id="KW-1185">Reference proteome</keyword>
<reference evidence="8" key="2">
    <citation type="submission" date="2025-09" db="UniProtKB">
        <authorList>
            <consortium name="Ensembl"/>
        </authorList>
    </citation>
    <scope>IDENTIFICATION</scope>
</reference>
<evidence type="ECO:0000256" key="6">
    <source>
        <dbReference type="ARBA" id="ARBA00023180"/>
    </source>
</evidence>
<organism evidence="8 9">
    <name type="scientific">Cyprinodon variegatus</name>
    <name type="common">Sheepshead minnow</name>
    <dbReference type="NCBI Taxonomy" id="28743"/>
    <lineage>
        <taxon>Eukaryota</taxon>
        <taxon>Metazoa</taxon>
        <taxon>Chordata</taxon>
        <taxon>Craniata</taxon>
        <taxon>Vertebrata</taxon>
        <taxon>Euteleostomi</taxon>
        <taxon>Actinopterygii</taxon>
        <taxon>Neopterygii</taxon>
        <taxon>Teleostei</taxon>
        <taxon>Neoteleostei</taxon>
        <taxon>Acanthomorphata</taxon>
        <taxon>Ovalentaria</taxon>
        <taxon>Atherinomorphae</taxon>
        <taxon>Cyprinodontiformes</taxon>
        <taxon>Cyprinodontidae</taxon>
        <taxon>Cyprinodon</taxon>
    </lineage>
</organism>
<dbReference type="Gene3D" id="2.60.120.1540">
    <property type="match status" value="1"/>
</dbReference>
<name>A0A3Q2EBV8_CYPVA</name>
<dbReference type="OMA" id="HHICISA"/>
<dbReference type="Pfam" id="PF07678">
    <property type="entry name" value="TED_complement"/>
    <property type="match status" value="1"/>
</dbReference>
<dbReference type="Gene3D" id="2.60.40.10">
    <property type="entry name" value="Immunoglobulins"/>
    <property type="match status" value="1"/>
</dbReference>
<keyword evidence="5" id="KW-1015">Disulfide bond</keyword>
<dbReference type="PANTHER" id="PTHR11412">
    <property type="entry name" value="MACROGLOBULIN / COMPLEMENT"/>
    <property type="match status" value="1"/>
</dbReference>
<dbReference type="InterPro" id="IPR002890">
    <property type="entry name" value="MG2"/>
</dbReference>
<evidence type="ECO:0000256" key="2">
    <source>
        <dbReference type="ARBA" id="ARBA00022690"/>
    </source>
</evidence>
<feature type="domain" description="Alpha-2-macroglobulin bait region" evidence="7">
    <location>
        <begin position="328"/>
        <end position="437"/>
    </location>
</feature>
<dbReference type="InterPro" id="IPR050473">
    <property type="entry name" value="A2M/Complement_sys"/>
</dbReference>
<evidence type="ECO:0000256" key="5">
    <source>
        <dbReference type="ARBA" id="ARBA00023157"/>
    </source>
</evidence>
<dbReference type="InterPro" id="IPR019742">
    <property type="entry name" value="MacrogloblnA2_CS"/>
</dbReference>
<sequence length="935" mass="105396">GGQLSTDSWPWSHTVLGIWILTPGIRHQKCWVAMFEVEVRGNTFNSKEVRKVMIKVYRPVHLIQTDKPIYLPGQTVQFRVVSMDSKLRPINQLDSHRNRIGQWFNQASNSKILQLSYPLNSEAREGIYKINVKVGRDTSSHTFKVEKYEAPFSQEPIKQFLSVMTVICLNLTRYTYGQPVQGNITVKVSPLRVWPFFPGGPSQLFSNNETIQKQVEELFIFCESMHYFIPELCILQVKAVHYNNTPIPHMPLYLFGGKIWSIRLLQNLTTDSNGFTTFSVSTDTFVGDTHLIVKMPDPQYRTAHIAWQHQTVRQSRPPSVDIKTSSVLKIKKIHPALPCDKEVDISIDYTVVHEPQGSVDIVHLVSHSAGYQHYFTVLKCTLVDSCTLKLEKCFRNKVSLELSPSPAVPGEEIKLQLMAQPDSLCGISAVDQSVLIKEPGKTLDKEKIFAMLPVKKISHIPYQVQDPKECRTYVLPQPGTVFQNVGLKTATNLVMRLPICLRSRERYYDRGHRVPMSGRVNVGSAGRGPVMEPEPVKTVRTFFPETWIWDLVKVIAEQSSDYTLTPLSGDQYTSCLCANERKTLSWTMTATALGEEETFSVSTTNCSYYNKGCVIITENCFCINSGEALTEETELQLPQNVIEGSGRTSVSVLGDILGRALQNLDGLLQMPYGCGEQNMALLAPNIYILEYLQRSQQLTSAIKEKASNFLTSGYQRQLNYKDKEGGYSTFGSGPGNTWLTAFVLRSFSKAQSFVYIDPEKLEQSRTWLIKKQRRNGCFEKSGKLFNNRMKVSSDRIQFLAVISLWLCWVEMEDAVVKRSLSCLRESVNDFSNIYTTALLAYVFTLAGDMETRAHLLQHLDSVATKDGGFTHWSQTAAETSASLSVEISSYVLLAKLSASHTTEDLGYAAGIVRWLTTQQNYYGGFSSTQVLLLPL</sequence>
<proteinExistence type="inferred from homology"/>
<dbReference type="InterPro" id="IPR008930">
    <property type="entry name" value="Terpenoid_cyclase/PrenylTrfase"/>
</dbReference>
<dbReference type="AlphaFoldDB" id="A0A3Q2EBV8"/>
<dbReference type="Pfam" id="PF07703">
    <property type="entry name" value="A2M_BRD"/>
    <property type="match status" value="1"/>
</dbReference>
<dbReference type="Proteomes" id="UP000265020">
    <property type="component" value="Unassembled WGS sequence"/>
</dbReference>
<protein>
    <submittedName>
        <fullName evidence="8">Alpha-2-macroglobulin-P-like</fullName>
    </submittedName>
</protein>
<dbReference type="InterPro" id="IPR011626">
    <property type="entry name" value="Alpha-macroglobulin_TED"/>
</dbReference>
<dbReference type="InterPro" id="IPR047565">
    <property type="entry name" value="Alpha-macroglob_thiol-ester_cl"/>
</dbReference>
<dbReference type="SUPFAM" id="SSF48239">
    <property type="entry name" value="Terpenoid cyclases/Protein prenyltransferases"/>
    <property type="match status" value="1"/>
</dbReference>
<dbReference type="Ensembl" id="ENSCVAT00000031474.1">
    <property type="protein sequence ID" value="ENSCVAP00000029948.1"/>
    <property type="gene ID" value="ENSCVAG00000018171.1"/>
</dbReference>
<dbReference type="STRING" id="28743.ENSCVAP00000029948"/>
<dbReference type="SMART" id="SM01419">
    <property type="entry name" value="Thiol-ester_cl"/>
    <property type="match status" value="1"/>
</dbReference>